<feature type="domain" description="AMP-dependent synthetase/ligase" evidence="1">
    <location>
        <begin position="101"/>
        <end position="252"/>
    </location>
</feature>
<dbReference type="RefSeq" id="WP_092117001.1">
    <property type="nucleotide sequence ID" value="NZ_FMXO01000003.1"/>
</dbReference>
<keyword evidence="4" id="KW-1185">Reference proteome</keyword>
<dbReference type="SUPFAM" id="SSF55729">
    <property type="entry name" value="Acyl-CoA N-acyltransferases (Nat)"/>
    <property type="match status" value="1"/>
</dbReference>
<dbReference type="InterPro" id="IPR042099">
    <property type="entry name" value="ANL_N_sf"/>
</dbReference>
<dbReference type="InterPro" id="IPR016181">
    <property type="entry name" value="Acyl_CoA_acyltransferase"/>
</dbReference>
<dbReference type="InterPro" id="IPR025110">
    <property type="entry name" value="AMP-bd_C"/>
</dbReference>
<dbReference type="InterPro" id="IPR008948">
    <property type="entry name" value="L-Aspartase-like"/>
</dbReference>
<dbReference type="SUPFAM" id="SSF56801">
    <property type="entry name" value="Acetyl-CoA synthetase-like"/>
    <property type="match status" value="1"/>
</dbReference>
<proteinExistence type="predicted"/>
<name>A0A1G6AT45_9BACT</name>
<gene>
    <name evidence="3" type="ORF">SAMN05660653_00542</name>
</gene>
<protein>
    <submittedName>
        <fullName evidence="3">Phenylalanine ammonia-lyase/4-coumarate--CoA ligase, photoactive yellow protein activation family,TIGR02372</fullName>
    </submittedName>
</protein>
<dbReference type="Gene3D" id="3.40.630.30">
    <property type="match status" value="1"/>
</dbReference>
<organism evidence="3 4">
    <name type="scientific">Desulfonatronum thiosulfatophilum</name>
    <dbReference type="NCBI Taxonomy" id="617002"/>
    <lineage>
        <taxon>Bacteria</taxon>
        <taxon>Pseudomonadati</taxon>
        <taxon>Thermodesulfobacteriota</taxon>
        <taxon>Desulfovibrionia</taxon>
        <taxon>Desulfovibrionales</taxon>
        <taxon>Desulfonatronaceae</taxon>
        <taxon>Desulfonatronum</taxon>
    </lineage>
</organism>
<evidence type="ECO:0000259" key="1">
    <source>
        <dbReference type="Pfam" id="PF00501"/>
    </source>
</evidence>
<dbReference type="PROSITE" id="PS00488">
    <property type="entry name" value="PAL_HISTIDASE"/>
    <property type="match status" value="1"/>
</dbReference>
<dbReference type="GO" id="GO:0016874">
    <property type="term" value="F:ligase activity"/>
    <property type="evidence" value="ECO:0007669"/>
    <property type="project" value="UniProtKB-KW"/>
</dbReference>
<dbReference type="Pfam" id="PF00221">
    <property type="entry name" value="Lyase_aromatic"/>
    <property type="match status" value="1"/>
</dbReference>
<dbReference type="InterPro" id="IPR045851">
    <property type="entry name" value="AMP-bd_C_sf"/>
</dbReference>
<keyword evidence="3" id="KW-0456">Lyase</keyword>
<dbReference type="STRING" id="617002.SAMN05660653_00542"/>
<dbReference type="Gene3D" id="3.40.50.12780">
    <property type="entry name" value="N-terminal domain of ligase-like"/>
    <property type="match status" value="1"/>
</dbReference>
<feature type="domain" description="AMP-binding enzyme C-terminal" evidence="2">
    <location>
        <begin position="320"/>
        <end position="394"/>
    </location>
</feature>
<dbReference type="GO" id="GO:0016841">
    <property type="term" value="F:ammonia-lyase activity"/>
    <property type="evidence" value="ECO:0007669"/>
    <property type="project" value="InterPro"/>
</dbReference>
<evidence type="ECO:0000313" key="4">
    <source>
        <dbReference type="Proteomes" id="UP000198771"/>
    </source>
</evidence>
<dbReference type="InterPro" id="IPR000873">
    <property type="entry name" value="AMP-dep_synth/lig_dom"/>
</dbReference>
<dbReference type="InterPro" id="IPR022313">
    <property type="entry name" value="Phe/His_NH3-lyase_AS"/>
</dbReference>
<dbReference type="EMBL" id="FMXO01000003">
    <property type="protein sequence ID" value="SDB11537.1"/>
    <property type="molecule type" value="Genomic_DNA"/>
</dbReference>
<dbReference type="Gene3D" id="3.30.300.30">
    <property type="match status" value="1"/>
</dbReference>
<accession>A0A1G6AT45</accession>
<dbReference type="Gene3D" id="1.10.275.10">
    <property type="entry name" value="Fumarase/aspartase (N-terminal domain)"/>
    <property type="match status" value="1"/>
</dbReference>
<dbReference type="OrthoDB" id="9787658at2"/>
<dbReference type="CDD" id="cd00332">
    <property type="entry name" value="PAL-HAL"/>
    <property type="match status" value="1"/>
</dbReference>
<dbReference type="Gene3D" id="1.20.200.10">
    <property type="entry name" value="Fumarase/aspartase (Central domain)"/>
    <property type="match status" value="1"/>
</dbReference>
<dbReference type="SUPFAM" id="SSF48557">
    <property type="entry name" value="L-aspartase-like"/>
    <property type="match status" value="1"/>
</dbReference>
<dbReference type="InterPro" id="IPR024083">
    <property type="entry name" value="Fumarase/histidase_N"/>
</dbReference>
<dbReference type="Pfam" id="PF00501">
    <property type="entry name" value="AMP-binding"/>
    <property type="match status" value="1"/>
</dbReference>
<dbReference type="Proteomes" id="UP000198771">
    <property type="component" value="Unassembled WGS sequence"/>
</dbReference>
<keyword evidence="3" id="KW-0436">Ligase</keyword>
<reference evidence="3 4" key="1">
    <citation type="submission" date="2016-10" db="EMBL/GenBank/DDBJ databases">
        <authorList>
            <person name="de Groot N.N."/>
        </authorList>
    </citation>
    <scope>NUCLEOTIDE SEQUENCE [LARGE SCALE GENOMIC DNA]</scope>
    <source>
        <strain evidence="3 4">ASO4-2</strain>
    </source>
</reference>
<sequence length="1344" mass="146090">MGQISLDLDDYFHLTRAVVYAELKKLRKTSDVFGDELLLTPDSALAQEPLAIPPDQLALVASRVGGFFGLTGEVAAGLSGLATLGQWAGHLLEQVGPRPRVITFYTSGSTGEPKPIVRDYYFLEQDALHLAEMLQGTKRILGLVPPHHIYGFIYTVLIPKVLGAQRCDLRFKRPARIIKDLAPGDALIGFPHIWRLCSETKERFPAGVIGVTSTGPCPPEIIRTLKRQGLQVMFEIYGSSESGAMGHRSNPDDPLTLMATWKRFGEDQFVRDLEDGGQSEPFAFQDALEWVDETRFFVKKRLDSAVQVAGINVYPARVREALLAHEAVADCAVRLMRREEGDRLKAFVVLKDGFTPGPAMRDALRVHLAGRLYRVEQPGAVTFGPELPKNEMGKPADWTVDTRQVAMTLDQALSRLQAEARTIEPGQTFTVDGLRSEGSMDGGMGDGMGDAWGVAGLFYAVFGGSFPFETYYIPERLLEENRLGLVHSAVARTPGGDIVGYGSLFRSSAPHHGVYEIGSHVVHPAYRGTQVPLALQEFIRDALIPRHGVEVFFSEAPCHQVVTQKFAAMCGLVETALEIGLMPAAAYGTTEHPDDRVSTLLLFGRTRDEQRRLHVPAAYQEAVDYLLQDARLDRLVLPGDDEPPAGIATRVSTEYFAFAQVARMHVLTLGPDFERSLAGFESQALAPDSRAGTGTSGARVLQVFVNLGESWCGQAVTALREQGYFLGGLLPGWFETDGLLMQKVLDMPVADSIKLYSQRAHRILDLILRDIESNPACASPLKRPVPAAALDREWLQAARIEEVVLSGEGLTVDEVVAGARYARPVRLTADRTVLDRVEASASFIEWAVRTGEPIYGVNTGFGGMADVTIPESDLCALQNNLLRFLNVCAGKYLPLEDVRAAMLLRVNSHLRGASGVRRELIDRVILFLNSGVTPLVRDMGSIGASGDLAPLATIAGALVGADPCFQVDMRGETVSCLTALERLGLQPFTLGPKEGLGMVNGTSVMTGIAANCLYDARRLTALCLGFHALVIQALRGTNQSFHPFIQKLKPHPGQVLAAELMLRLLDGSAMCRNELDGHHEVLDGQPAQDRYSLRCLPQFVGPVLDGLRLAAAAVETEMNSANDNPLIDGDNCLSLHSGNFLGQYVAVWMDHLRYYLGLAAKHMDTQIALLAAPEFNAGLPASLVGNPERKVNMGLKGLQIAANSIMPLLSYHGAPIADRFPTHAEQFNQNINSQGFNSAVLARTSIRSLQSYTAMALIFGVQAVSLRAARMSGSHDPRSLLSPAGAGLYQAVLDVLGHTQQDSRPLIWNDDEQSLEVLVEKLTRDIAAEGRTVQAVGGVVAALH</sequence>
<evidence type="ECO:0000313" key="3">
    <source>
        <dbReference type="EMBL" id="SDB11537.1"/>
    </source>
</evidence>
<dbReference type="InterPro" id="IPR001106">
    <property type="entry name" value="Aromatic_Lyase"/>
</dbReference>
<dbReference type="PANTHER" id="PTHR10362">
    <property type="entry name" value="HISTIDINE AMMONIA-LYASE"/>
    <property type="match status" value="1"/>
</dbReference>
<evidence type="ECO:0000259" key="2">
    <source>
        <dbReference type="Pfam" id="PF13193"/>
    </source>
</evidence>
<dbReference type="Pfam" id="PF13193">
    <property type="entry name" value="AMP-binding_C"/>
    <property type="match status" value="1"/>
</dbReference>